<dbReference type="OrthoDB" id="9777242at2"/>
<sequence length="215" mass="24547">MSKTLGPIHYLMYEKIKFQDEITDFLMDGDFSQIEYEPVSTKPLEEILDQENIHGYLQEKIDIVESRLAKALSLCKNPSEKLFKLGKECGSNKDFSSFEQIFTDLNTYLLDGMPCDQGLSAVLDGDSLYLITNTNLHKKYQDAIDLENSRNASCEGGHSHDHHESFEVGAGMVGDLKSEESTYHNYRLDFLRGYFSESPYEVELVNGINYKITKK</sequence>
<protein>
    <submittedName>
        <fullName evidence="1">Uncharacterized protein</fullName>
    </submittedName>
</protein>
<dbReference type="EMBL" id="JRMW01000037">
    <property type="protein sequence ID" value="KGF03667.1"/>
    <property type="molecule type" value="Genomic_DNA"/>
</dbReference>
<dbReference type="eggNOG" id="ENOG5032KT6">
    <property type="taxonomic scope" value="Bacteria"/>
</dbReference>
<reference evidence="1 2" key="1">
    <citation type="submission" date="2014-07" db="EMBL/GenBank/DDBJ databases">
        <authorList>
            <person name="McCorrison J."/>
            <person name="Sanka R."/>
            <person name="Torralba M."/>
            <person name="Gillis M."/>
            <person name="Haft D.H."/>
            <person name="Methe B."/>
            <person name="Sutton G."/>
            <person name="Nelson K.E."/>
        </authorList>
    </citation>
    <scope>NUCLEOTIDE SEQUENCE [LARGE SCALE GENOMIC DNA]</scope>
    <source>
        <strain evidence="1 2">S7-1-13</strain>
    </source>
</reference>
<dbReference type="Proteomes" id="UP000029579">
    <property type="component" value="Unassembled WGS sequence"/>
</dbReference>
<name>A0A095YAQ0_9FIRM</name>
<proteinExistence type="predicted"/>
<comment type="caution">
    <text evidence="1">The sequence shown here is derived from an EMBL/GenBank/DDBJ whole genome shotgun (WGS) entry which is preliminary data.</text>
</comment>
<gene>
    <name evidence="1" type="ORF">HMPREF1630_06350</name>
</gene>
<dbReference type="RefSeq" id="WP_037328106.1">
    <property type="nucleotide sequence ID" value="NZ_JRMW01000037.1"/>
</dbReference>
<evidence type="ECO:0000313" key="1">
    <source>
        <dbReference type="EMBL" id="KGF03667.1"/>
    </source>
</evidence>
<evidence type="ECO:0000313" key="2">
    <source>
        <dbReference type="Proteomes" id="UP000029579"/>
    </source>
</evidence>
<organism evidence="1 2">
    <name type="scientific">Anaerococcus lactolyticus S7-1-13</name>
    <dbReference type="NCBI Taxonomy" id="1284686"/>
    <lineage>
        <taxon>Bacteria</taxon>
        <taxon>Bacillati</taxon>
        <taxon>Bacillota</taxon>
        <taxon>Tissierellia</taxon>
        <taxon>Tissierellales</taxon>
        <taxon>Peptoniphilaceae</taxon>
        <taxon>Anaerococcus</taxon>
    </lineage>
</organism>
<dbReference type="AlphaFoldDB" id="A0A095YAQ0"/>
<accession>A0A095YAQ0</accession>